<dbReference type="Proteomes" id="UP000434052">
    <property type="component" value="Unassembled WGS sequence"/>
</dbReference>
<gene>
    <name evidence="2" type="ORF">DQK91_18635</name>
</gene>
<dbReference type="AlphaFoldDB" id="A0A6P1ZFZ6"/>
<dbReference type="PANTHER" id="PTHR43667">
    <property type="entry name" value="CYCLOPROPANE-FATTY-ACYL-PHOSPHOLIPID SYNTHASE"/>
    <property type="match status" value="1"/>
</dbReference>
<dbReference type="CDD" id="cd02440">
    <property type="entry name" value="AdoMet_MTases"/>
    <property type="match status" value="1"/>
</dbReference>
<dbReference type="Pfam" id="PF13649">
    <property type="entry name" value="Methyltransf_25"/>
    <property type="match status" value="1"/>
</dbReference>
<comment type="caution">
    <text evidence="2">The sequence shown here is derived from an EMBL/GenBank/DDBJ whole genome shotgun (WGS) entry which is preliminary data.</text>
</comment>
<reference evidence="2 3" key="1">
    <citation type="submission" date="2018-06" db="EMBL/GenBank/DDBJ databases">
        <title>Complete genome of Desulfovibrio marinus P48SEP.</title>
        <authorList>
            <person name="Crispim J.S."/>
            <person name="Vidigal P.M.P."/>
            <person name="Silva L.C.F."/>
            <person name="Araujo L.C."/>
            <person name="Laguardia C.N."/>
            <person name="Dias R.S."/>
            <person name="Sousa M.P."/>
            <person name="Paula S.O."/>
            <person name="Silva C."/>
        </authorList>
    </citation>
    <scope>NUCLEOTIDE SEQUENCE [LARGE SCALE GENOMIC DNA]</scope>
    <source>
        <strain evidence="2 3">P48SEP</strain>
    </source>
</reference>
<dbReference type="PANTHER" id="PTHR43667:SF2">
    <property type="entry name" value="FATTY ACID C-METHYL TRANSFERASE"/>
    <property type="match status" value="1"/>
</dbReference>
<dbReference type="InterPro" id="IPR041698">
    <property type="entry name" value="Methyltransf_25"/>
</dbReference>
<dbReference type="Gene3D" id="3.40.50.150">
    <property type="entry name" value="Vaccinia Virus protein VP39"/>
    <property type="match status" value="1"/>
</dbReference>
<dbReference type="EMBL" id="QMIF01000016">
    <property type="protein sequence ID" value="TVM31413.1"/>
    <property type="molecule type" value="Genomic_DNA"/>
</dbReference>
<organism evidence="2 3">
    <name type="scientific">Oceanidesulfovibrio marinus</name>
    <dbReference type="NCBI Taxonomy" id="370038"/>
    <lineage>
        <taxon>Bacteria</taxon>
        <taxon>Pseudomonadati</taxon>
        <taxon>Thermodesulfobacteriota</taxon>
        <taxon>Desulfovibrionia</taxon>
        <taxon>Desulfovibrionales</taxon>
        <taxon>Desulfovibrionaceae</taxon>
        <taxon>Oceanidesulfovibrio</taxon>
    </lineage>
</organism>
<accession>A0A6P1ZFZ6</accession>
<evidence type="ECO:0000313" key="3">
    <source>
        <dbReference type="Proteomes" id="UP000434052"/>
    </source>
</evidence>
<dbReference type="SUPFAM" id="SSF53335">
    <property type="entry name" value="S-adenosyl-L-methionine-dependent methyltransferases"/>
    <property type="match status" value="1"/>
</dbReference>
<dbReference type="OrthoDB" id="5450883at2"/>
<protein>
    <recommendedName>
        <fullName evidence="1">Methyltransferase domain-containing protein</fullName>
    </recommendedName>
</protein>
<dbReference type="InterPro" id="IPR029063">
    <property type="entry name" value="SAM-dependent_MTases_sf"/>
</dbReference>
<evidence type="ECO:0000313" key="2">
    <source>
        <dbReference type="EMBL" id="TVM31413.1"/>
    </source>
</evidence>
<evidence type="ECO:0000259" key="1">
    <source>
        <dbReference type="Pfam" id="PF13649"/>
    </source>
</evidence>
<proteinExistence type="predicted"/>
<sequence length="299" mass="32909">MRVTNQAVILIFYPGIALESGPHAKEAAMGTATACRWQERWREQMVDMAARSDTPYWNRRAADYDDFITTSRFDYGGRMAELLAAEGMLAPHSSVLEIASGVGAVTLPLARLAGRVTAVEPARSMADLLAKNAATAGLDNLDVAVEDFASFAAQAPDASYDMVFLCHAAWQFPDIAKLIQEMSRLSRGWCCLADTMGQGDAEHREMQQKLAIDTPTLDRSLYLYNVLSEMGLPASLAPVRHVMRRSADSARSMWTNLVSKYRDVSAGDEQIIDEFVAARSTGGVYETPGAMALMWWRVQ</sequence>
<name>A0A6P1ZFZ6_9BACT</name>
<dbReference type="InterPro" id="IPR050723">
    <property type="entry name" value="CFA/CMAS"/>
</dbReference>
<feature type="domain" description="Methyltransferase" evidence="1">
    <location>
        <begin position="95"/>
        <end position="185"/>
    </location>
</feature>